<comment type="catalytic activity">
    <reaction evidence="10">
        <text>a sn-glycero-3-phosphodiester + H2O = an alcohol + sn-glycerol 3-phosphate + H(+)</text>
        <dbReference type="Rhea" id="RHEA:12969"/>
        <dbReference type="ChEBI" id="CHEBI:15377"/>
        <dbReference type="ChEBI" id="CHEBI:15378"/>
        <dbReference type="ChEBI" id="CHEBI:30879"/>
        <dbReference type="ChEBI" id="CHEBI:57597"/>
        <dbReference type="ChEBI" id="CHEBI:83408"/>
        <dbReference type="EC" id="3.1.4.46"/>
    </reaction>
</comment>
<dbReference type="PANTHER" id="PTHR42758">
    <property type="entry name" value="PHOSPHATIDYLGLYCEROL PHOSPHOLIPASE C"/>
    <property type="match status" value="1"/>
</dbReference>
<dbReference type="Pfam" id="PF03009">
    <property type="entry name" value="GDPD"/>
    <property type="match status" value="1"/>
</dbReference>
<dbReference type="InterPro" id="IPR052271">
    <property type="entry name" value="GDPD-Related"/>
</dbReference>
<dbReference type="Proteomes" id="UP000075714">
    <property type="component" value="Unassembled WGS sequence"/>
</dbReference>
<evidence type="ECO:0000313" key="15">
    <source>
        <dbReference type="Proteomes" id="UP000075714"/>
    </source>
</evidence>
<gene>
    <name evidence="14" type="ORF">GPECTOR_46g259</name>
</gene>
<keyword evidence="4 12" id="KW-0812">Transmembrane</keyword>
<dbReference type="PROSITE" id="PS51704">
    <property type="entry name" value="GP_PDE"/>
    <property type="match status" value="1"/>
</dbReference>
<dbReference type="EMBL" id="LSYV01000047">
    <property type="protein sequence ID" value="KXZ46190.1"/>
    <property type="molecule type" value="Genomic_DNA"/>
</dbReference>
<keyword evidence="15" id="KW-1185">Reference proteome</keyword>
<evidence type="ECO:0000256" key="4">
    <source>
        <dbReference type="ARBA" id="ARBA00022692"/>
    </source>
</evidence>
<keyword evidence="6" id="KW-0378">Hydrolase</keyword>
<sequence length="459" mass="48551">MSAHQAAWTLAFYGGMLFYLLLMHPLLPGWEDPIGTAFRRAPLDPAAVASAVGAIEDSAAAAARGGRPESQMEVDEERVPDVPAAEADTVVSDVSSKGGDRDPGAVGGGSDPHGRESSASCVDGARKGPATSAAVSRGRSQLRLDPTPTPTPPIRFPIAVYSHRGGCLDRPPECEPGAGRPPQAAHSPGTTGKEAGAGCRCLHHSAQSRGCRQHCCCCCYGCARGLPLIENTLTAFRHSVSVGADLLELDVQLTRDGRVVVFHDADLGRMAGPAFTGVRVADLELRQLPRLRPQPPRSMYVDVKVDDPVLVAEVARLAAQQPGRTGRLLWGSFRQRTVARCLAAAPGIPLFASIPRALVMLRWRWRRLSLGLRLTHYFTDPGWSAALNRRGVAVVLFGCLNDERRFEMCRLSGANAIATDAPSRLVDFIRGGGQGGSAAPLAPLLTGSAQTPTVPAPGP</sequence>
<dbReference type="GO" id="GO:0016020">
    <property type="term" value="C:membrane"/>
    <property type="evidence" value="ECO:0007669"/>
    <property type="project" value="UniProtKB-SubCell"/>
</dbReference>
<evidence type="ECO:0000256" key="1">
    <source>
        <dbReference type="ARBA" id="ARBA00004370"/>
    </source>
</evidence>
<dbReference type="GO" id="GO:0005737">
    <property type="term" value="C:cytoplasm"/>
    <property type="evidence" value="ECO:0007669"/>
    <property type="project" value="UniProtKB-ARBA"/>
</dbReference>
<evidence type="ECO:0000256" key="3">
    <source>
        <dbReference type="ARBA" id="ARBA00012247"/>
    </source>
</evidence>
<accession>A0A150GA19</accession>
<dbReference type="STRING" id="33097.A0A150GA19"/>
<dbReference type="InterPro" id="IPR017946">
    <property type="entry name" value="PLC-like_Pdiesterase_TIM-brl"/>
</dbReference>
<evidence type="ECO:0000256" key="2">
    <source>
        <dbReference type="ARBA" id="ARBA00007277"/>
    </source>
</evidence>
<proteinExistence type="inferred from homology"/>
<keyword evidence="9 12" id="KW-0472">Membrane</keyword>
<evidence type="ECO:0000256" key="12">
    <source>
        <dbReference type="SAM" id="Phobius"/>
    </source>
</evidence>
<dbReference type="InterPro" id="IPR030395">
    <property type="entry name" value="GP_PDE_dom"/>
</dbReference>
<reference evidence="15" key="1">
    <citation type="journal article" date="2016" name="Nat. Commun.">
        <title>The Gonium pectorale genome demonstrates co-option of cell cycle regulation during the evolution of multicellularity.</title>
        <authorList>
            <person name="Hanschen E.R."/>
            <person name="Marriage T.N."/>
            <person name="Ferris P.J."/>
            <person name="Hamaji T."/>
            <person name="Toyoda A."/>
            <person name="Fujiyama A."/>
            <person name="Neme R."/>
            <person name="Noguchi H."/>
            <person name="Minakuchi Y."/>
            <person name="Suzuki M."/>
            <person name="Kawai-Toyooka H."/>
            <person name="Smith D.R."/>
            <person name="Sparks H."/>
            <person name="Anderson J."/>
            <person name="Bakaric R."/>
            <person name="Luria V."/>
            <person name="Karger A."/>
            <person name="Kirschner M.W."/>
            <person name="Durand P.M."/>
            <person name="Michod R.E."/>
            <person name="Nozaki H."/>
            <person name="Olson B.J."/>
        </authorList>
    </citation>
    <scope>NUCLEOTIDE SEQUENCE [LARGE SCALE GENOMIC DNA]</scope>
    <source>
        <strain evidence="15">NIES-2863</strain>
    </source>
</reference>
<evidence type="ECO:0000256" key="11">
    <source>
        <dbReference type="SAM" id="MobiDB-lite"/>
    </source>
</evidence>
<dbReference type="AlphaFoldDB" id="A0A150GA19"/>
<dbReference type="OrthoDB" id="1058301at2759"/>
<feature type="domain" description="GP-PDE" evidence="13">
    <location>
        <begin position="214"/>
        <end position="459"/>
    </location>
</feature>
<keyword evidence="5" id="KW-0319">Glycerol metabolism</keyword>
<evidence type="ECO:0000256" key="10">
    <source>
        <dbReference type="ARBA" id="ARBA00047512"/>
    </source>
</evidence>
<dbReference type="GO" id="GO:0006071">
    <property type="term" value="P:glycerol metabolic process"/>
    <property type="evidence" value="ECO:0007669"/>
    <property type="project" value="UniProtKB-KW"/>
</dbReference>
<organism evidence="14 15">
    <name type="scientific">Gonium pectorale</name>
    <name type="common">Green alga</name>
    <dbReference type="NCBI Taxonomy" id="33097"/>
    <lineage>
        <taxon>Eukaryota</taxon>
        <taxon>Viridiplantae</taxon>
        <taxon>Chlorophyta</taxon>
        <taxon>core chlorophytes</taxon>
        <taxon>Chlorophyceae</taxon>
        <taxon>CS clade</taxon>
        <taxon>Chlamydomonadales</taxon>
        <taxon>Volvocaceae</taxon>
        <taxon>Gonium</taxon>
    </lineage>
</organism>
<comment type="caution">
    <text evidence="14">The sequence shown here is derived from an EMBL/GenBank/DDBJ whole genome shotgun (WGS) entry which is preliminary data.</text>
</comment>
<evidence type="ECO:0000256" key="8">
    <source>
        <dbReference type="ARBA" id="ARBA00023098"/>
    </source>
</evidence>
<dbReference type="PANTHER" id="PTHR42758:SF2">
    <property type="entry name" value="PHOSPHATIDYLGLYCEROL PHOSPHOLIPASE C"/>
    <property type="match status" value="1"/>
</dbReference>
<protein>
    <recommendedName>
        <fullName evidence="3">glycerophosphodiester phosphodiesterase</fullName>
        <ecNumber evidence="3">3.1.4.46</ecNumber>
    </recommendedName>
</protein>
<evidence type="ECO:0000313" key="14">
    <source>
        <dbReference type="EMBL" id="KXZ46190.1"/>
    </source>
</evidence>
<evidence type="ECO:0000256" key="7">
    <source>
        <dbReference type="ARBA" id="ARBA00022989"/>
    </source>
</evidence>
<feature type="region of interest" description="Disordered" evidence="11">
    <location>
        <begin position="440"/>
        <end position="459"/>
    </location>
</feature>
<dbReference type="GO" id="GO:0008889">
    <property type="term" value="F:glycerophosphodiester phosphodiesterase activity"/>
    <property type="evidence" value="ECO:0007669"/>
    <property type="project" value="UniProtKB-EC"/>
</dbReference>
<comment type="subcellular location">
    <subcellularLocation>
        <location evidence="1">Membrane</location>
    </subcellularLocation>
</comment>
<keyword evidence="7 12" id="KW-1133">Transmembrane helix</keyword>
<feature type="region of interest" description="Disordered" evidence="11">
    <location>
        <begin position="61"/>
        <end position="153"/>
    </location>
</feature>
<dbReference type="EC" id="3.1.4.46" evidence="3"/>
<comment type="similarity">
    <text evidence="2">Belongs to the glycerophosphoryl diester phosphodiesterase family.</text>
</comment>
<dbReference type="GO" id="GO:0046475">
    <property type="term" value="P:glycerophospholipid catabolic process"/>
    <property type="evidence" value="ECO:0007669"/>
    <property type="project" value="TreeGrafter"/>
</dbReference>
<evidence type="ECO:0000256" key="6">
    <source>
        <dbReference type="ARBA" id="ARBA00022801"/>
    </source>
</evidence>
<name>A0A150GA19_GONPE</name>
<dbReference type="Gene3D" id="3.20.20.190">
    <property type="entry name" value="Phosphatidylinositol (PI) phosphodiesterase"/>
    <property type="match status" value="2"/>
</dbReference>
<dbReference type="SUPFAM" id="SSF51695">
    <property type="entry name" value="PLC-like phosphodiesterases"/>
    <property type="match status" value="1"/>
</dbReference>
<evidence type="ECO:0000256" key="5">
    <source>
        <dbReference type="ARBA" id="ARBA00022798"/>
    </source>
</evidence>
<keyword evidence="8" id="KW-0443">Lipid metabolism</keyword>
<evidence type="ECO:0000256" key="9">
    <source>
        <dbReference type="ARBA" id="ARBA00023136"/>
    </source>
</evidence>
<feature type="transmembrane region" description="Helical" evidence="12">
    <location>
        <begin position="7"/>
        <end position="27"/>
    </location>
</feature>
<evidence type="ECO:0000259" key="13">
    <source>
        <dbReference type="PROSITE" id="PS51704"/>
    </source>
</evidence>
<feature type="region of interest" description="Disordered" evidence="11">
    <location>
        <begin position="170"/>
        <end position="191"/>
    </location>
</feature>